<organism evidence="1">
    <name type="scientific">Pararge aegeria</name>
    <name type="common">speckled wood butterfly</name>
    <dbReference type="NCBI Taxonomy" id="116150"/>
    <lineage>
        <taxon>Eukaryota</taxon>
        <taxon>Metazoa</taxon>
        <taxon>Ecdysozoa</taxon>
        <taxon>Arthropoda</taxon>
        <taxon>Hexapoda</taxon>
        <taxon>Insecta</taxon>
        <taxon>Pterygota</taxon>
        <taxon>Neoptera</taxon>
        <taxon>Endopterygota</taxon>
        <taxon>Lepidoptera</taxon>
        <taxon>Glossata</taxon>
        <taxon>Ditrysia</taxon>
        <taxon>Papilionoidea</taxon>
        <taxon>Nymphalidae</taxon>
        <taxon>Satyrinae</taxon>
        <taxon>Satyrini</taxon>
        <taxon>Parargina</taxon>
        <taxon>Pararge</taxon>
    </lineage>
</organism>
<sequence length="80" mass="9617">MRKKIPPIFFFTSLVNIYSLQPRDRISLLIVGRKSHKWHRGCRIDENFKVTLNSKKCCVKLRFLSLPKCYTVWKMDTRTK</sequence>
<accession>S4NVF3</accession>
<name>S4NVF3_9NEOP</name>
<evidence type="ECO:0000313" key="1">
    <source>
        <dbReference type="EMBL" id="JAA79588.1"/>
    </source>
</evidence>
<reference evidence="1" key="2">
    <citation type="submission" date="2013-05" db="EMBL/GenBank/DDBJ databases">
        <authorList>
            <person name="Carter J.-M."/>
            <person name="Baker S.C."/>
            <person name="Pink R."/>
            <person name="Carter D.R.F."/>
            <person name="Collins A."/>
            <person name="Tomlin J."/>
            <person name="Gibbs M."/>
            <person name="Breuker C.J."/>
        </authorList>
    </citation>
    <scope>NUCLEOTIDE SEQUENCE</scope>
    <source>
        <tissue evidence="1">Ovary</tissue>
    </source>
</reference>
<dbReference type="AlphaFoldDB" id="S4NVF3"/>
<protein>
    <submittedName>
        <fullName evidence="1">Uncharacterized protein</fullName>
    </submittedName>
</protein>
<dbReference type="EMBL" id="GAIX01012972">
    <property type="protein sequence ID" value="JAA79588.1"/>
    <property type="molecule type" value="Transcribed_RNA"/>
</dbReference>
<proteinExistence type="predicted"/>
<reference evidence="1" key="1">
    <citation type="journal article" date="2013" name="BMC Genomics">
        <title>Unscrambling butterfly oogenesis.</title>
        <authorList>
            <person name="Carter J.M."/>
            <person name="Baker S.C."/>
            <person name="Pink R."/>
            <person name="Carter D.R."/>
            <person name="Collins A."/>
            <person name="Tomlin J."/>
            <person name="Gibbs M."/>
            <person name="Breuker C.J."/>
        </authorList>
    </citation>
    <scope>NUCLEOTIDE SEQUENCE</scope>
    <source>
        <tissue evidence="1">Ovary</tissue>
    </source>
</reference>